<accession>A0A558AXP1</accession>
<reference evidence="1 2" key="1">
    <citation type="submission" date="2019-07" db="EMBL/GenBank/DDBJ databases">
        <title>Salinicoccus cyprini sp. nov., isolated from gastro-intestinal tract of mirror carp, Cyprinus carpio var. specularis, collected from Gobind Sagar Reservoir, Himachal Pradesh, India.</title>
        <authorList>
            <person name="Talwar C."/>
            <person name="Singh A.K."/>
            <person name="Lal R."/>
            <person name="Negi R.K."/>
        </authorList>
    </citation>
    <scope>NUCLEOTIDE SEQUENCE [LARGE SCALE GENOMIC DNA]</scope>
    <source>
        <strain evidence="1 2">CT19</strain>
    </source>
</reference>
<sequence length="239" mass="27175">MKPIILIFAVALLAACGTETEQYAGFEDLTSERPYIDTMKHQNIQLSSAINQPGKRTYANSDSVASAVPDSDMDTVSMDYTEQEAVQLEDMTQQVEHIKQDVTSIWKNQFTPMYNQFLWNGLEKEKAAENLELLHESYGQLEAELDSLKTPDFMDEEHGKVLEQLKDDLYLAISNRTLALIEFKLMNEDEEYTMNEAMLDIHLQNSSKYLSSADESLGRLEVIESGAEKPDDKFVVVEK</sequence>
<evidence type="ECO:0000313" key="2">
    <source>
        <dbReference type="Proteomes" id="UP000315103"/>
    </source>
</evidence>
<dbReference type="PROSITE" id="PS51257">
    <property type="entry name" value="PROKAR_LIPOPROTEIN"/>
    <property type="match status" value="1"/>
</dbReference>
<dbReference type="RefSeq" id="WP_145284904.1">
    <property type="nucleotide sequence ID" value="NZ_VMSJ01000001.1"/>
</dbReference>
<keyword evidence="2" id="KW-1185">Reference proteome</keyword>
<proteinExistence type="predicted"/>
<organism evidence="1 2">
    <name type="scientific">Salinicoccus cyprini</name>
    <dbReference type="NCBI Taxonomy" id="2493691"/>
    <lineage>
        <taxon>Bacteria</taxon>
        <taxon>Bacillati</taxon>
        <taxon>Bacillota</taxon>
        <taxon>Bacilli</taxon>
        <taxon>Bacillales</taxon>
        <taxon>Staphylococcaceae</taxon>
        <taxon>Salinicoccus</taxon>
    </lineage>
</organism>
<dbReference type="EMBL" id="VMSJ01000001">
    <property type="protein sequence ID" value="TVT29024.1"/>
    <property type="molecule type" value="Genomic_DNA"/>
</dbReference>
<protein>
    <submittedName>
        <fullName evidence="1">Uncharacterized protein</fullName>
    </submittedName>
</protein>
<comment type="caution">
    <text evidence="1">The sequence shown here is derived from an EMBL/GenBank/DDBJ whole genome shotgun (WGS) entry which is preliminary data.</text>
</comment>
<evidence type="ECO:0000313" key="1">
    <source>
        <dbReference type="EMBL" id="TVT29024.1"/>
    </source>
</evidence>
<dbReference type="OrthoDB" id="2389074at2"/>
<gene>
    <name evidence="1" type="ORF">FO441_01740</name>
</gene>
<name>A0A558AXP1_9STAP</name>
<dbReference type="Proteomes" id="UP000315103">
    <property type="component" value="Unassembled WGS sequence"/>
</dbReference>
<dbReference type="AlphaFoldDB" id="A0A558AXP1"/>